<comment type="caution">
    <text evidence="1">The sequence shown here is derived from an EMBL/GenBank/DDBJ whole genome shotgun (WGS) entry which is preliminary data.</text>
</comment>
<sequence>MKESACMKYYFRVNGQLVLINNPSQIMLAIFSSISNLEYWSQECLKKLYLGIIEMVCEYCGLKVDDLNPGESKRMYNHFVKRQSKNSRWMPNTQEGMVRKIYETILSGEGMGLNRGHGFGNKFGDNIKGNSDLQRLSKDHTIEEKLNDKNRKSI</sequence>
<protein>
    <submittedName>
        <fullName evidence="1">Uncharacterized protein</fullName>
    </submittedName>
</protein>
<gene>
    <name evidence="1" type="ORF">LCGC14_0458350</name>
</gene>
<organism evidence="1">
    <name type="scientific">marine sediment metagenome</name>
    <dbReference type="NCBI Taxonomy" id="412755"/>
    <lineage>
        <taxon>unclassified sequences</taxon>
        <taxon>metagenomes</taxon>
        <taxon>ecological metagenomes</taxon>
    </lineage>
</organism>
<dbReference type="AlphaFoldDB" id="A0A0F9V2F1"/>
<name>A0A0F9V2F1_9ZZZZ</name>
<reference evidence="1" key="1">
    <citation type="journal article" date="2015" name="Nature">
        <title>Complex archaea that bridge the gap between prokaryotes and eukaryotes.</title>
        <authorList>
            <person name="Spang A."/>
            <person name="Saw J.H."/>
            <person name="Jorgensen S.L."/>
            <person name="Zaremba-Niedzwiedzka K."/>
            <person name="Martijn J."/>
            <person name="Lind A.E."/>
            <person name="van Eijk R."/>
            <person name="Schleper C."/>
            <person name="Guy L."/>
            <person name="Ettema T.J."/>
        </authorList>
    </citation>
    <scope>NUCLEOTIDE SEQUENCE</scope>
</reference>
<evidence type="ECO:0000313" key="1">
    <source>
        <dbReference type="EMBL" id="KKN67691.1"/>
    </source>
</evidence>
<accession>A0A0F9V2F1</accession>
<dbReference type="EMBL" id="LAZR01000467">
    <property type="protein sequence ID" value="KKN67691.1"/>
    <property type="molecule type" value="Genomic_DNA"/>
</dbReference>
<proteinExistence type="predicted"/>